<organism evidence="1 2">
    <name type="scientific">Celeribacter neptunius</name>
    <dbReference type="NCBI Taxonomy" id="588602"/>
    <lineage>
        <taxon>Bacteria</taxon>
        <taxon>Pseudomonadati</taxon>
        <taxon>Pseudomonadota</taxon>
        <taxon>Alphaproteobacteria</taxon>
        <taxon>Rhodobacterales</taxon>
        <taxon>Roseobacteraceae</taxon>
        <taxon>Celeribacter</taxon>
    </lineage>
</organism>
<dbReference type="InterPro" id="IPR009050">
    <property type="entry name" value="Globin-like_sf"/>
</dbReference>
<name>A0A1I3QX19_9RHOB</name>
<accession>A0A1I3QX19</accession>
<sequence>MDEQMIALVKASLKELQPHAGAVFATFQSKLAQRAPELAYRYDEVDPERQGELLFEKLAIALGGVRFLDRLVPALGGVGLDAGSASLTSCDFARLSEVLIAAFAEVSGNRFDPCIGAAWTTLFEELSWHMFEAQSGKGTAA</sequence>
<protein>
    <submittedName>
        <fullName evidence="1">Hemoglobin-like flavoprotein</fullName>
    </submittedName>
</protein>
<keyword evidence="2" id="KW-1185">Reference proteome</keyword>
<dbReference type="GO" id="GO:0020037">
    <property type="term" value="F:heme binding"/>
    <property type="evidence" value="ECO:0007669"/>
    <property type="project" value="InterPro"/>
</dbReference>
<gene>
    <name evidence="1" type="ORF">SAMN04487991_1987</name>
</gene>
<dbReference type="RefSeq" id="WP_090060452.1">
    <property type="nucleotide sequence ID" value="NZ_FORH01000003.1"/>
</dbReference>
<reference evidence="2" key="1">
    <citation type="submission" date="2016-10" db="EMBL/GenBank/DDBJ databases">
        <authorList>
            <person name="Varghese N."/>
            <person name="Submissions S."/>
        </authorList>
    </citation>
    <scope>NUCLEOTIDE SEQUENCE [LARGE SCALE GENOMIC DNA]</scope>
    <source>
        <strain evidence="2">DSM 26471</strain>
    </source>
</reference>
<dbReference type="AlphaFoldDB" id="A0A1I3QX19"/>
<dbReference type="Proteomes" id="UP000199630">
    <property type="component" value="Unassembled WGS sequence"/>
</dbReference>
<proteinExistence type="predicted"/>
<dbReference type="EMBL" id="FORH01000003">
    <property type="protein sequence ID" value="SFJ38280.1"/>
    <property type="molecule type" value="Genomic_DNA"/>
</dbReference>
<dbReference type="OrthoDB" id="3213438at2"/>
<evidence type="ECO:0000313" key="1">
    <source>
        <dbReference type="EMBL" id="SFJ38280.1"/>
    </source>
</evidence>
<evidence type="ECO:0000313" key="2">
    <source>
        <dbReference type="Proteomes" id="UP000199630"/>
    </source>
</evidence>
<dbReference type="Gene3D" id="1.10.490.10">
    <property type="entry name" value="Globins"/>
    <property type="match status" value="1"/>
</dbReference>
<dbReference type="InterPro" id="IPR012292">
    <property type="entry name" value="Globin/Proto"/>
</dbReference>
<dbReference type="GO" id="GO:0019825">
    <property type="term" value="F:oxygen binding"/>
    <property type="evidence" value="ECO:0007669"/>
    <property type="project" value="InterPro"/>
</dbReference>
<dbReference type="STRING" id="588602.SAMN04487991_1987"/>
<dbReference type="SUPFAM" id="SSF46458">
    <property type="entry name" value="Globin-like"/>
    <property type="match status" value="1"/>
</dbReference>